<evidence type="ECO:0000256" key="7">
    <source>
        <dbReference type="ARBA" id="ARBA00023136"/>
    </source>
</evidence>
<comment type="caution">
    <text evidence="10">The sequence shown here is derived from an EMBL/GenBank/DDBJ whole genome shotgun (WGS) entry which is preliminary data.</text>
</comment>
<evidence type="ECO:0000259" key="9">
    <source>
        <dbReference type="PROSITE" id="PS50850"/>
    </source>
</evidence>
<dbReference type="NCBIfam" id="TIGR00879">
    <property type="entry name" value="SP"/>
    <property type="match status" value="1"/>
</dbReference>
<keyword evidence="7 8" id="KW-0472">Membrane</keyword>
<evidence type="ECO:0000256" key="1">
    <source>
        <dbReference type="ARBA" id="ARBA00004141"/>
    </source>
</evidence>
<dbReference type="EMBL" id="JQGA01000243">
    <property type="protein sequence ID" value="KGO76532.1"/>
    <property type="molecule type" value="Genomic_DNA"/>
</dbReference>
<dbReference type="PANTHER" id="PTHR48022">
    <property type="entry name" value="PLASTIDIC GLUCOSE TRANSPORTER 4"/>
    <property type="match status" value="1"/>
</dbReference>
<evidence type="ECO:0000256" key="2">
    <source>
        <dbReference type="ARBA" id="ARBA00010992"/>
    </source>
</evidence>
<dbReference type="InterPro" id="IPR002872">
    <property type="entry name" value="Proline_DH_dom"/>
</dbReference>
<feature type="transmembrane region" description="Helical" evidence="8">
    <location>
        <begin position="737"/>
        <end position="755"/>
    </location>
</feature>
<comment type="similarity">
    <text evidence="2">Belongs to the major facilitator superfamily. Sugar transporter (TC 2.A.1.1) family.</text>
</comment>
<dbReference type="PROSITE" id="PS00217">
    <property type="entry name" value="SUGAR_TRANSPORT_2"/>
    <property type="match status" value="1"/>
</dbReference>
<keyword evidence="11" id="KW-1185">Reference proteome</keyword>
<dbReference type="PROSITE" id="PS50850">
    <property type="entry name" value="MFS"/>
    <property type="match status" value="1"/>
</dbReference>
<keyword evidence="5 8" id="KW-1133">Transmembrane helix</keyword>
<dbReference type="InterPro" id="IPR003663">
    <property type="entry name" value="Sugar/inositol_transpt"/>
</dbReference>
<comment type="subcellular location">
    <subcellularLocation>
        <location evidence="1">Membrane</location>
        <topology evidence="1">Multi-pass membrane protein</topology>
    </subcellularLocation>
</comment>
<dbReference type="InterPro" id="IPR005829">
    <property type="entry name" value="Sugar_transporter_CS"/>
</dbReference>
<dbReference type="InterPro" id="IPR029041">
    <property type="entry name" value="FAD-linked_oxidoreductase-like"/>
</dbReference>
<keyword evidence="4 8" id="KW-0812">Transmembrane</keyword>
<evidence type="ECO:0000313" key="11">
    <source>
        <dbReference type="Proteomes" id="UP000030104"/>
    </source>
</evidence>
<evidence type="ECO:0000313" key="10">
    <source>
        <dbReference type="EMBL" id="KGO76532.1"/>
    </source>
</evidence>
<dbReference type="PANTHER" id="PTHR48022:SF68">
    <property type="entry name" value="MAJOR FACILITATOR SUPERFAMILY (MFS) PROFILE DOMAIN-CONTAINING PROTEIN-RELATED"/>
    <property type="match status" value="1"/>
</dbReference>
<dbReference type="GO" id="GO:0016020">
    <property type="term" value="C:membrane"/>
    <property type="evidence" value="ECO:0007669"/>
    <property type="project" value="UniProtKB-SubCell"/>
</dbReference>
<evidence type="ECO:0000256" key="8">
    <source>
        <dbReference type="SAM" id="Phobius"/>
    </source>
</evidence>
<keyword evidence="6" id="KW-0560">Oxidoreductase</keyword>
<dbReference type="PROSITE" id="PS00216">
    <property type="entry name" value="SUGAR_TRANSPORT_1"/>
    <property type="match status" value="1"/>
</dbReference>
<dbReference type="STRING" id="40296.A0A0A2L8V4"/>
<dbReference type="Proteomes" id="UP000030104">
    <property type="component" value="Unassembled WGS sequence"/>
</dbReference>
<feature type="transmembrane region" description="Helical" evidence="8">
    <location>
        <begin position="614"/>
        <end position="637"/>
    </location>
</feature>
<proteinExistence type="inferred from homology"/>
<dbReference type="InterPro" id="IPR050360">
    <property type="entry name" value="MFS_Sugar_Transporters"/>
</dbReference>
<feature type="transmembrane region" description="Helical" evidence="8">
    <location>
        <begin position="835"/>
        <end position="857"/>
    </location>
</feature>
<protein>
    <submittedName>
        <fullName evidence="10">Major facilitator superfamily domain, general substrate transporter</fullName>
    </submittedName>
</protein>
<dbReference type="SUPFAM" id="SSF51730">
    <property type="entry name" value="FAD-linked oxidoreductase"/>
    <property type="match status" value="1"/>
</dbReference>
<reference evidence="10 11" key="1">
    <citation type="journal article" date="2015" name="Mol. Plant Microbe Interact.">
        <title>Genome, transcriptome, and functional analyses of Penicillium expansum provide new insights into secondary metabolism and pathogenicity.</title>
        <authorList>
            <person name="Ballester A.R."/>
            <person name="Marcet-Houben M."/>
            <person name="Levin E."/>
            <person name="Sela N."/>
            <person name="Selma-Lazaro C."/>
            <person name="Carmona L."/>
            <person name="Wisniewski M."/>
            <person name="Droby S."/>
            <person name="Gonzalez-Candelas L."/>
            <person name="Gabaldon T."/>
        </authorList>
    </citation>
    <scope>NUCLEOTIDE SEQUENCE [LARGE SCALE GENOMIC DNA]</scope>
    <source>
        <strain evidence="10 11">PHI-1</strain>
    </source>
</reference>
<feature type="transmembrane region" description="Helical" evidence="8">
    <location>
        <begin position="649"/>
        <end position="666"/>
    </location>
</feature>
<evidence type="ECO:0000256" key="4">
    <source>
        <dbReference type="ARBA" id="ARBA00022692"/>
    </source>
</evidence>
<evidence type="ECO:0000256" key="6">
    <source>
        <dbReference type="ARBA" id="ARBA00023002"/>
    </source>
</evidence>
<feature type="transmembrane region" description="Helical" evidence="8">
    <location>
        <begin position="897"/>
        <end position="918"/>
    </location>
</feature>
<sequence length="975" mass="106240">MATVRPRKPLTALARCTRQTSSVNSSVTLRFNSTLQAHAQAKTASTTTLPPLSALPARVLLRSLLVSTISSKRFLLIPALSLMSFLSKPNRIWLFDVDRNPLLHGVLKTTFYNQFCAGENEAECKATIKEMKDMGFSGMILTYAAETVFDHSTQAQSGQGAASLKSEHGNVSIDPSIEAWRKGTVETIYMTDAEDYLAVKLTGGGVKVTEAFAAGDLPPQQMLDALDEVCTKAKERKVRILVDAESQHFQKGISRVAVELMRKFNRDGYSTIYNTYQAYLKSTPATLANHLAVANEDGFTLGLKLVRGAYMATDERSLIHDTKEDTDNAYNSIAQGALRKNIGEFGDKGTRKFPSVNLFLASHNKESVVAAHELHKHRVTSGLSTVPVRFAQLHGMSDEVSHSLLQMNDGDGTPEVYKCSTWGGLGECLAYLLRRAIENRDAVLRTDNEYRALKTEVFRRANVKCEELVGPLGEVPKLGKLVIFRGGSPALALGAQMPTWVLSFNLGPLALGKPIQLRVNAMAAKLRGKSLSQVIGLIGAVGFVLQGYDQAVSNGLLTLGSFIAVFPQIDTVNTSGSQKSHNSTIQGLGVGGFTATIPMYVSESSGAGARGRMVLLEGWFAIGGIVLATWLEFGLFYVSDNSVSWRFPIAFQGLFAITVVACIMLLPESPRWLARVGRLEEAAEVLARLEDVPVDSEHVLQELEIMRQSLILDDNTESAGSSSPFALTKNRHLHRTVIAVGVNILAQMTGVNIITFYSDTIFESDLGYSGTISRIITGCLQIWQFLAAGVAVLLIDRVGRRPLLITAAVGMTIAQACLAGLSSDLGNKSAAGASLLFYFMALFCFPIGLFLVPFMYAAEIAPLRTRAKVTAMAAAANWLFNFVLAEVSPVGFATIKWRYYIVYACISAFACVFFYFFCPETKGRTLEEIDDIFVQSNSVFDTVRIAQELPYQTELLDHVDDTEKGGVGAMQVENA</sequence>
<dbReference type="Pfam" id="PF00083">
    <property type="entry name" value="Sugar_tr"/>
    <property type="match status" value="1"/>
</dbReference>
<name>A0A0A2L8V4_PENIT</name>
<dbReference type="OrthoDB" id="5464at2759"/>
<dbReference type="Pfam" id="PF01619">
    <property type="entry name" value="Pro_dh"/>
    <property type="match status" value="1"/>
</dbReference>
<dbReference type="Gene3D" id="1.20.1250.20">
    <property type="entry name" value="MFS general substrate transporter like domains"/>
    <property type="match status" value="1"/>
</dbReference>
<keyword evidence="3" id="KW-0813">Transport</keyword>
<dbReference type="HOGENOM" id="CLU_304634_0_0_1"/>
<dbReference type="Gene3D" id="3.20.20.220">
    <property type="match status" value="1"/>
</dbReference>
<feature type="transmembrane region" description="Helical" evidence="8">
    <location>
        <begin position="775"/>
        <end position="795"/>
    </location>
</feature>
<gene>
    <name evidence="10" type="ORF">PITC_088110</name>
</gene>
<dbReference type="GO" id="GO:0016491">
    <property type="term" value="F:oxidoreductase activity"/>
    <property type="evidence" value="ECO:0007669"/>
    <property type="project" value="UniProtKB-KW"/>
</dbReference>
<dbReference type="InterPro" id="IPR036259">
    <property type="entry name" value="MFS_trans_sf"/>
</dbReference>
<evidence type="ECO:0000256" key="5">
    <source>
        <dbReference type="ARBA" id="ARBA00022989"/>
    </source>
</evidence>
<feature type="transmembrane region" description="Helical" evidence="8">
    <location>
        <begin position="802"/>
        <end position="823"/>
    </location>
</feature>
<dbReference type="SUPFAM" id="SSF103473">
    <property type="entry name" value="MFS general substrate transporter"/>
    <property type="match status" value="1"/>
</dbReference>
<organism evidence="10 11">
    <name type="scientific">Penicillium italicum</name>
    <name type="common">Blue mold</name>
    <dbReference type="NCBI Taxonomy" id="40296"/>
    <lineage>
        <taxon>Eukaryota</taxon>
        <taxon>Fungi</taxon>
        <taxon>Dikarya</taxon>
        <taxon>Ascomycota</taxon>
        <taxon>Pezizomycotina</taxon>
        <taxon>Eurotiomycetes</taxon>
        <taxon>Eurotiomycetidae</taxon>
        <taxon>Eurotiales</taxon>
        <taxon>Aspergillaceae</taxon>
        <taxon>Penicillium</taxon>
    </lineage>
</organism>
<dbReference type="AlphaFoldDB" id="A0A0A2L8V4"/>
<dbReference type="GO" id="GO:0005351">
    <property type="term" value="F:carbohydrate:proton symporter activity"/>
    <property type="evidence" value="ECO:0007669"/>
    <property type="project" value="TreeGrafter"/>
</dbReference>
<feature type="domain" description="Major facilitator superfamily (MFS) profile" evidence="9">
    <location>
        <begin position="466"/>
        <end position="922"/>
    </location>
</feature>
<dbReference type="InterPro" id="IPR020846">
    <property type="entry name" value="MFS_dom"/>
</dbReference>
<dbReference type="InterPro" id="IPR005828">
    <property type="entry name" value="MFS_sugar_transport-like"/>
</dbReference>
<evidence type="ECO:0000256" key="3">
    <source>
        <dbReference type="ARBA" id="ARBA00022448"/>
    </source>
</evidence>
<accession>A0A0A2L8V4</accession>